<dbReference type="Pfam" id="PF06440">
    <property type="entry name" value="DNA_pol3_theta"/>
    <property type="match status" value="1"/>
</dbReference>
<dbReference type="EMBL" id="JAUQTG010000012">
    <property type="protein sequence ID" value="MDO7858153.1"/>
    <property type="molecule type" value="Genomic_DNA"/>
</dbReference>
<reference evidence="1" key="1">
    <citation type="submission" date="2023-07" db="EMBL/GenBank/DDBJ databases">
        <authorList>
            <person name="Yang W."/>
            <person name="Chen J."/>
            <person name="Ji P."/>
            <person name="Hu F."/>
        </authorList>
    </citation>
    <scope>NUCLEOTIDE SEQUENCE</scope>
    <source>
        <strain evidence="1">CRE-138-0111</strain>
    </source>
</reference>
<gene>
    <name evidence="1" type="ORF">Q5E86_17780</name>
</gene>
<sequence length="93" mass="10855">MGHNLAELSKEEMDKVNVDLAASAVAYKERLNKQVLDVQVEQEQPEHLREYFRERLAHYRKLSETLPGAGYYATLDSKAQQWAYTFNLLLYGY</sequence>
<comment type="caution">
    <text evidence="1">The sequence shown here is derived from an EMBL/GenBank/DDBJ whole genome shotgun (WGS) entry which is preliminary data.</text>
</comment>
<accession>A0ABT9AUW7</accession>
<dbReference type="SUPFAM" id="SSF46575">
    <property type="entry name" value="DNA polymerase III theta subunit-like"/>
    <property type="match status" value="1"/>
</dbReference>
<evidence type="ECO:0000313" key="1">
    <source>
        <dbReference type="EMBL" id="MDO7858153.1"/>
    </source>
</evidence>
<keyword evidence="2" id="KW-1185">Reference proteome</keyword>
<dbReference type="InterPro" id="IPR009052">
    <property type="entry name" value="DNA_pol_III_theta_bac"/>
</dbReference>
<dbReference type="Gene3D" id="1.20.58.250">
    <property type="entry name" value="DNA polymerase III-theta"/>
    <property type="match status" value="1"/>
</dbReference>
<name>A0ABT9AUW7_9GAMM</name>
<dbReference type="InterPro" id="IPR036745">
    <property type="entry name" value="PolIII_theta_sf"/>
</dbReference>
<protein>
    <submittedName>
        <fullName evidence="1">DNA polymerase III subunit theta</fullName>
    </submittedName>
</protein>
<evidence type="ECO:0000313" key="2">
    <source>
        <dbReference type="Proteomes" id="UP001176478"/>
    </source>
</evidence>
<dbReference type="Proteomes" id="UP001176478">
    <property type="component" value="Unassembled WGS sequence"/>
</dbReference>
<reference evidence="1" key="2">
    <citation type="journal article" date="2024" name="Int. J. Antimicrob. Agents">
        <title>Identification of a novel Providencia species showing multi-drug-resistant in three patients with hospital-acquired infection.</title>
        <authorList>
            <person name="Yang W."/>
            <person name="Chen J."/>
            <person name="Yang F."/>
            <person name="Ji P."/>
            <person name="Shen S."/>
            <person name="Yin D."/>
            <person name="Hu F."/>
        </authorList>
    </citation>
    <scope>NUCLEOTIDE SEQUENCE</scope>
    <source>
        <strain evidence="1">CRE-138-0111</strain>
    </source>
</reference>
<organism evidence="1 2">
    <name type="scientific">Providencia huashanensis</name>
    <dbReference type="NCBI Taxonomy" id="3037798"/>
    <lineage>
        <taxon>Bacteria</taxon>
        <taxon>Pseudomonadati</taxon>
        <taxon>Pseudomonadota</taxon>
        <taxon>Gammaproteobacteria</taxon>
        <taxon>Enterobacterales</taxon>
        <taxon>Morganellaceae</taxon>
        <taxon>Providencia</taxon>
    </lineage>
</organism>
<proteinExistence type="predicted"/>
<dbReference type="NCBIfam" id="NF008207">
    <property type="entry name" value="PRK10969.1"/>
    <property type="match status" value="1"/>
</dbReference>